<keyword evidence="1" id="KW-0472">Membrane</keyword>
<name>A0A4R6DSL3_SCAGO</name>
<feature type="transmembrane region" description="Helical" evidence="1">
    <location>
        <begin position="34"/>
        <end position="57"/>
    </location>
</feature>
<keyword evidence="1" id="KW-1133">Transmembrane helix</keyword>
<keyword evidence="1" id="KW-0812">Transmembrane</keyword>
<proteinExistence type="predicted"/>
<dbReference type="EMBL" id="SNVX01000028">
    <property type="protein sequence ID" value="TDN48076.1"/>
    <property type="molecule type" value="Genomic_DNA"/>
</dbReference>
<dbReference type="RefSeq" id="WP_133462472.1">
    <property type="nucleotide sequence ID" value="NZ_SNVX01000028.1"/>
</dbReference>
<feature type="transmembrane region" description="Helical" evidence="1">
    <location>
        <begin position="69"/>
        <end position="85"/>
    </location>
</feature>
<evidence type="ECO:0000313" key="2">
    <source>
        <dbReference type="EMBL" id="TDN48076.1"/>
    </source>
</evidence>
<comment type="caution">
    <text evidence="2">The sequence shown here is derived from an EMBL/GenBank/DDBJ whole genome shotgun (WGS) entry which is preliminary data.</text>
</comment>
<gene>
    <name evidence="2" type="ORF">EC847_12827</name>
</gene>
<keyword evidence="3" id="KW-1185">Reference proteome</keyword>
<accession>A0A4R6DSL3</accession>
<organism evidence="2 3">
    <name type="scientific">Scandinavium goeteborgense</name>
    <dbReference type="NCBI Taxonomy" id="1851514"/>
    <lineage>
        <taxon>Bacteria</taxon>
        <taxon>Pseudomonadati</taxon>
        <taxon>Pseudomonadota</taxon>
        <taxon>Gammaproteobacteria</taxon>
        <taxon>Enterobacterales</taxon>
        <taxon>Enterobacteriaceae</taxon>
        <taxon>Scandinavium</taxon>
    </lineage>
</organism>
<evidence type="ECO:0000256" key="1">
    <source>
        <dbReference type="SAM" id="Phobius"/>
    </source>
</evidence>
<reference evidence="2 3" key="1">
    <citation type="submission" date="2019-03" db="EMBL/GenBank/DDBJ databases">
        <title>Genomic analyses of the natural microbiome of Caenorhabditis elegans.</title>
        <authorList>
            <person name="Samuel B."/>
        </authorList>
    </citation>
    <scope>NUCLEOTIDE SEQUENCE [LARGE SCALE GENOMIC DNA]</scope>
    <source>
        <strain evidence="2 3">BIGb0156</strain>
    </source>
</reference>
<dbReference type="OrthoDB" id="10010475at2"/>
<feature type="transmembrane region" description="Helical" evidence="1">
    <location>
        <begin position="105"/>
        <end position="126"/>
    </location>
</feature>
<dbReference type="Proteomes" id="UP000295530">
    <property type="component" value="Unassembled WGS sequence"/>
</dbReference>
<evidence type="ECO:0000313" key="3">
    <source>
        <dbReference type="Proteomes" id="UP000295530"/>
    </source>
</evidence>
<sequence length="133" mass="15216">MDVELKGYLTVAVIVAILYASLSAILSLSLTDSYALAGQCFGRGLLVGALLTLCFYFHREWHSDSFVPYGYAITAVLAFCMWWPVIRFNDLPDFFTDIDKYLAWYQSYTFLSVVTAIIFLVVLFVFKYKLSRD</sequence>
<dbReference type="AlphaFoldDB" id="A0A4R6DSL3"/>
<feature type="transmembrane region" description="Helical" evidence="1">
    <location>
        <begin position="7"/>
        <end position="28"/>
    </location>
</feature>
<protein>
    <submittedName>
        <fullName evidence="2">Uncharacterized protein</fullName>
    </submittedName>
</protein>